<proteinExistence type="predicted"/>
<reference evidence="1" key="1">
    <citation type="journal article" date="2021" name="Proc. Natl. Acad. Sci. U.S.A.">
        <title>A Catalog of Tens of Thousands of Viruses from Human Metagenomes Reveals Hidden Associations with Chronic Diseases.</title>
        <authorList>
            <person name="Tisza M.J."/>
            <person name="Buck C.B."/>
        </authorList>
    </citation>
    <scope>NUCLEOTIDE SEQUENCE</scope>
    <source>
        <strain evidence="1">Ct0106</strain>
    </source>
</reference>
<sequence>MSANDYIIDVTDQLTEWCIDYSETTEGISVGNIHLEIAEDGYRPAGTILNGTETVAITSDAGKAAALLAFPLARKAWEIGYMGDFEVDASDGMLDMRLSYGSDDVTIYAPINSSLEFTVVDHPLLRENVDMTDLDAVLTSTELAYSNPDEAWQVLCGARDGEMSGWEEIVTFFNADARILQGYRYSKVESRVSERIAVVEDDGPDSPICVINVDTVSDTTHWSMGDVAAAVLYAIS</sequence>
<evidence type="ECO:0000313" key="1">
    <source>
        <dbReference type="EMBL" id="DAE02144.1"/>
    </source>
</evidence>
<accession>A0A8S5P672</accession>
<organism evidence="1">
    <name type="scientific">Siphoviridae sp. ct0106</name>
    <dbReference type="NCBI Taxonomy" id="2825290"/>
    <lineage>
        <taxon>Viruses</taxon>
        <taxon>Duplodnaviria</taxon>
        <taxon>Heunggongvirae</taxon>
        <taxon>Uroviricota</taxon>
        <taxon>Caudoviricetes</taxon>
    </lineage>
</organism>
<name>A0A8S5P672_9CAUD</name>
<dbReference type="EMBL" id="BK015341">
    <property type="protein sequence ID" value="DAE02144.1"/>
    <property type="molecule type" value="Genomic_DNA"/>
</dbReference>
<protein>
    <submittedName>
        <fullName evidence="1">Uncharacterized protein</fullName>
    </submittedName>
</protein>